<dbReference type="Gene3D" id="3.40.50.2000">
    <property type="entry name" value="Glycogen Phosphorylase B"/>
    <property type="match status" value="1"/>
</dbReference>
<sequence>MHLFADITAHGLGHLAISAPVLNALAALEPGLRLSVRSLLPAAKLRERIAAPFTLIEAGSDFGFAMHDALRIEREASATAYRAAHAEWPQRVADEADFLRALAPDVVLSNVAYLPLAGAGMAGIPALAICPLNWADLFAHVFAGEAWAPPIHAQILAAYRSAHAFLRVTPGMPMPALDNLVPIAPVAARGTRHELGLHGDKAVLIGMGGIAHRLSIDNWPRLPGIRWLVPAEWQCRHPDAIAGESFGLPFTDLLASVDAVLTKPGYGTFTEAAGNGTPVLYQRREDWPEQDCLIDWLHKHARALEISAATLSTGKLQDALAALWQQPAPPCPATDGATTAARYIAGVARRSD</sequence>
<dbReference type="PANTHER" id="PTHR38134">
    <property type="entry name" value="SLR1395 PROTEIN"/>
    <property type="match status" value="1"/>
</dbReference>
<gene>
    <name evidence="1" type="ORF">BJN45_01290</name>
</gene>
<dbReference type="InterPro" id="IPR053205">
    <property type="entry name" value="GHMP_kinase_L-arabinokinase"/>
</dbReference>
<evidence type="ECO:0000313" key="1">
    <source>
        <dbReference type="EMBL" id="OMG56291.1"/>
    </source>
</evidence>
<protein>
    <recommendedName>
        <fullName evidence="3">Glycosyl transferase family 28 C-terminal domain-containing protein</fullName>
    </recommendedName>
</protein>
<dbReference type="Proteomes" id="UP000187526">
    <property type="component" value="Unassembled WGS sequence"/>
</dbReference>
<dbReference type="SUPFAM" id="SSF53756">
    <property type="entry name" value="UDP-Glycosyltransferase/glycogen phosphorylase"/>
    <property type="match status" value="1"/>
</dbReference>
<proteinExistence type="predicted"/>
<evidence type="ECO:0000313" key="2">
    <source>
        <dbReference type="Proteomes" id="UP000187526"/>
    </source>
</evidence>
<dbReference type="AlphaFoldDB" id="A0A1R1IC41"/>
<accession>A0A1R1IC41</accession>
<dbReference type="STRING" id="418702.BJN45_01290"/>
<keyword evidence="2" id="KW-1185">Reference proteome</keyword>
<dbReference type="PANTHER" id="PTHR38134:SF2">
    <property type="entry name" value="GALACTOKINASE"/>
    <property type="match status" value="1"/>
</dbReference>
<dbReference type="RefSeq" id="WP_076091299.1">
    <property type="nucleotide sequence ID" value="NZ_MTHD01000001.1"/>
</dbReference>
<dbReference type="EMBL" id="MTHD01000001">
    <property type="protein sequence ID" value="OMG56291.1"/>
    <property type="molecule type" value="Genomic_DNA"/>
</dbReference>
<evidence type="ECO:0008006" key="3">
    <source>
        <dbReference type="Google" id="ProtNLM"/>
    </source>
</evidence>
<name>A0A1R1IC41_9RHOO</name>
<comment type="caution">
    <text evidence="1">The sequence shown here is derived from an EMBL/GenBank/DDBJ whole genome shotgun (WGS) entry which is preliminary data.</text>
</comment>
<reference evidence="1 2" key="1">
    <citation type="submission" date="2016-10" db="EMBL/GenBank/DDBJ databases">
        <title>Alkaliphiles isolated from bioreactors.</title>
        <authorList>
            <person name="Salah Z."/>
            <person name="Rout S.P."/>
            <person name="Humphreys P.N."/>
        </authorList>
    </citation>
    <scope>NUCLEOTIDE SEQUENCE [LARGE SCALE GENOMIC DNA]</scope>
    <source>
        <strain evidence="1 2">ZS02</strain>
    </source>
</reference>
<organism evidence="1 2">
    <name type="scientific">Azonexus hydrophilus</name>
    <dbReference type="NCBI Taxonomy" id="418702"/>
    <lineage>
        <taxon>Bacteria</taxon>
        <taxon>Pseudomonadati</taxon>
        <taxon>Pseudomonadota</taxon>
        <taxon>Betaproteobacteria</taxon>
        <taxon>Rhodocyclales</taxon>
        <taxon>Azonexaceae</taxon>
        <taxon>Azonexus</taxon>
    </lineage>
</organism>